<evidence type="ECO:0000313" key="3">
    <source>
        <dbReference type="Proteomes" id="UP000184432"/>
    </source>
</evidence>
<dbReference type="InterPro" id="IPR024775">
    <property type="entry name" value="DinB-like"/>
</dbReference>
<organism evidence="2 3">
    <name type="scientific">Aquimarina spongiae</name>
    <dbReference type="NCBI Taxonomy" id="570521"/>
    <lineage>
        <taxon>Bacteria</taxon>
        <taxon>Pseudomonadati</taxon>
        <taxon>Bacteroidota</taxon>
        <taxon>Flavobacteriia</taxon>
        <taxon>Flavobacteriales</taxon>
        <taxon>Flavobacteriaceae</taxon>
        <taxon>Aquimarina</taxon>
    </lineage>
</organism>
<dbReference type="OrthoDB" id="9793216at2"/>
<dbReference type="RefSeq" id="WP_073312461.1">
    <property type="nucleotide sequence ID" value="NZ_FQYP01000001.1"/>
</dbReference>
<dbReference type="Pfam" id="PF12867">
    <property type="entry name" value="DinB_2"/>
    <property type="match status" value="1"/>
</dbReference>
<dbReference type="STRING" id="570521.SAMN04488508_10187"/>
<evidence type="ECO:0000259" key="1">
    <source>
        <dbReference type="Pfam" id="PF12867"/>
    </source>
</evidence>
<feature type="domain" description="DinB-like" evidence="1">
    <location>
        <begin position="43"/>
        <end position="177"/>
    </location>
</feature>
<dbReference type="Proteomes" id="UP000184432">
    <property type="component" value="Unassembled WGS sequence"/>
</dbReference>
<accession>A0A1M6A4W3</accession>
<sequence>MNQFRKIQRPMRTEYPEYSQHYFDLIKTDDDILQELHDNFFKLKELIFSLPEEKLVYRYAKDKWTIKEVLVHNIDDERIFTYRALRYARNDKTPFHGFDQNNYAKYSKANKRSLENIFDEYWSVRLSTLLLFQNLPEESLMRSGSGIDDDGEIKNERTVRALIYHIAGHELRHIKVIKERYMGMKEEKYPI</sequence>
<name>A0A1M6A4W3_9FLAO</name>
<keyword evidence="3" id="KW-1185">Reference proteome</keyword>
<dbReference type="EMBL" id="FQYP01000001">
    <property type="protein sequence ID" value="SHI31490.1"/>
    <property type="molecule type" value="Genomic_DNA"/>
</dbReference>
<dbReference type="InterPro" id="IPR034660">
    <property type="entry name" value="DinB/YfiT-like"/>
</dbReference>
<protein>
    <submittedName>
        <fullName evidence="2">DinB superfamily protein</fullName>
    </submittedName>
</protein>
<dbReference type="SUPFAM" id="SSF109854">
    <property type="entry name" value="DinB/YfiT-like putative metalloenzymes"/>
    <property type="match status" value="1"/>
</dbReference>
<dbReference type="Gene3D" id="1.20.120.450">
    <property type="entry name" value="dinb family like domain"/>
    <property type="match status" value="1"/>
</dbReference>
<gene>
    <name evidence="2" type="ORF">SAMN04488508_10187</name>
</gene>
<evidence type="ECO:0000313" key="2">
    <source>
        <dbReference type="EMBL" id="SHI31490.1"/>
    </source>
</evidence>
<dbReference type="AlphaFoldDB" id="A0A1M6A4W3"/>
<proteinExistence type="predicted"/>
<reference evidence="3" key="1">
    <citation type="submission" date="2016-11" db="EMBL/GenBank/DDBJ databases">
        <authorList>
            <person name="Varghese N."/>
            <person name="Submissions S."/>
        </authorList>
    </citation>
    <scope>NUCLEOTIDE SEQUENCE [LARGE SCALE GENOMIC DNA]</scope>
    <source>
        <strain evidence="3">DSM 22623</strain>
    </source>
</reference>